<dbReference type="GO" id="GO:0003924">
    <property type="term" value="F:GTPase activity"/>
    <property type="evidence" value="ECO:0007669"/>
    <property type="project" value="InterPro"/>
</dbReference>
<dbReference type="GO" id="GO:0030030">
    <property type="term" value="P:cell projection organization"/>
    <property type="evidence" value="ECO:0007669"/>
    <property type="project" value="UniProtKB-KW"/>
</dbReference>
<gene>
    <name evidence="14" type="ORF">OCBIM_22001887mg</name>
</gene>
<dbReference type="Gene3D" id="3.40.50.300">
    <property type="entry name" value="P-loop containing nucleotide triphosphate hydrolases"/>
    <property type="match status" value="1"/>
</dbReference>
<evidence type="ECO:0000256" key="13">
    <source>
        <dbReference type="ARBA" id="ARBA00030243"/>
    </source>
</evidence>
<evidence type="ECO:0000256" key="8">
    <source>
        <dbReference type="ARBA" id="ARBA00022927"/>
    </source>
</evidence>
<evidence type="ECO:0000256" key="2">
    <source>
        <dbReference type="ARBA" id="ARBA00006270"/>
    </source>
</evidence>
<keyword evidence="11" id="KW-0206">Cytoskeleton</keyword>
<dbReference type="OrthoDB" id="10266641at2759"/>
<keyword evidence="8" id="KW-0653">Protein transport</keyword>
<dbReference type="PANTHER" id="PTHR14983:SF1">
    <property type="entry name" value="CILIOGENESIS AND PLANAR POLARITY EFFECTOR 2"/>
    <property type="match status" value="1"/>
</dbReference>
<evidence type="ECO:0000256" key="4">
    <source>
        <dbReference type="ARBA" id="ARBA00022448"/>
    </source>
</evidence>
<evidence type="ECO:0000256" key="11">
    <source>
        <dbReference type="ARBA" id="ARBA00023212"/>
    </source>
</evidence>
<evidence type="ECO:0000256" key="6">
    <source>
        <dbReference type="ARBA" id="ARBA00022490"/>
    </source>
</evidence>
<evidence type="ECO:0000313" key="14">
    <source>
        <dbReference type="EMBL" id="KOF70977.1"/>
    </source>
</evidence>
<keyword evidence="6" id="KW-0963">Cytoplasm</keyword>
<dbReference type="AlphaFoldDB" id="A0A0L8G1S7"/>
<dbReference type="GO" id="GO:0015031">
    <property type="term" value="P:protein transport"/>
    <property type="evidence" value="ECO:0007669"/>
    <property type="project" value="UniProtKB-KW"/>
</dbReference>
<dbReference type="GO" id="GO:0005525">
    <property type="term" value="F:GTP binding"/>
    <property type="evidence" value="ECO:0007669"/>
    <property type="project" value="UniProtKB-KW"/>
</dbReference>
<evidence type="ECO:0000256" key="10">
    <source>
        <dbReference type="ARBA" id="ARBA00023134"/>
    </source>
</evidence>
<proteinExistence type="inferred from homology"/>
<dbReference type="PANTHER" id="PTHR14983">
    <property type="entry name" value="CILIOGENESIS AND PLANAR POLARITY EFFECTOR 2"/>
    <property type="match status" value="1"/>
</dbReference>
<dbReference type="STRING" id="37653.A0A0L8G1S7"/>
<sequence>MKMLKTGSLLDFKWYQSKIGLEILFSLQHADGSRKVFGLLEQPNLPKTVSVKEVEYKILLVGKTGVGKTATAANLTGHPIPENHYETTGIEVFRNYWPARIRQLNKVVLFNLNFWESGEMAAKKFDHILPACKDGIDCVMFLFSLVDKSSFDDLSQMICRFTELGDDICRIASEITQRDIENFEQNWEIPVLKIQNLTDTTQERGSVPSIELVLTTICEYLWARDLSLAAKGSKPKVDMESAQEIVF</sequence>
<dbReference type="GO" id="GO:0006887">
    <property type="term" value="P:exocytosis"/>
    <property type="evidence" value="ECO:0007669"/>
    <property type="project" value="UniProtKB-KW"/>
</dbReference>
<keyword evidence="4" id="KW-0813">Transport</keyword>
<keyword evidence="9" id="KW-0969">Cilium</keyword>
<accession>A0A0L8G1S7</accession>
<comment type="similarity">
    <text evidence="2">Belongs to the small GTPase superfamily. Rab family.</text>
</comment>
<dbReference type="Pfam" id="PF00071">
    <property type="entry name" value="Ras"/>
    <property type="match status" value="1"/>
</dbReference>
<dbReference type="SUPFAM" id="SSF52540">
    <property type="entry name" value="P-loop containing nucleoside triphosphate hydrolases"/>
    <property type="match status" value="1"/>
</dbReference>
<keyword evidence="12" id="KW-0966">Cell projection</keyword>
<name>A0A0L8G1S7_OCTBM</name>
<protein>
    <recommendedName>
        <fullName evidence="3">Ciliogenesis and planar polarity effector 2</fullName>
    </recommendedName>
    <alternativeName>
        <fullName evidence="13">REM2- and Rab-like small GTPase 1</fullName>
    </alternativeName>
</protein>
<keyword evidence="7" id="KW-0970">Cilium biogenesis/degradation</keyword>
<evidence type="ECO:0000256" key="7">
    <source>
        <dbReference type="ARBA" id="ARBA00022794"/>
    </source>
</evidence>
<dbReference type="InterPro" id="IPR001806">
    <property type="entry name" value="Small_GTPase"/>
</dbReference>
<evidence type="ECO:0000256" key="1">
    <source>
        <dbReference type="ARBA" id="ARBA00004120"/>
    </source>
</evidence>
<keyword evidence="10" id="KW-0547">Nucleotide-binding</keyword>
<dbReference type="InterPro" id="IPR027417">
    <property type="entry name" value="P-loop_NTPase"/>
</dbReference>
<evidence type="ECO:0000256" key="3">
    <source>
        <dbReference type="ARBA" id="ARBA00021423"/>
    </source>
</evidence>
<keyword evidence="10" id="KW-0342">GTP-binding</keyword>
<evidence type="ECO:0000256" key="9">
    <source>
        <dbReference type="ARBA" id="ARBA00023069"/>
    </source>
</evidence>
<organism evidence="14">
    <name type="scientific">Octopus bimaculoides</name>
    <name type="common">California two-spotted octopus</name>
    <dbReference type="NCBI Taxonomy" id="37653"/>
    <lineage>
        <taxon>Eukaryota</taxon>
        <taxon>Metazoa</taxon>
        <taxon>Spiralia</taxon>
        <taxon>Lophotrochozoa</taxon>
        <taxon>Mollusca</taxon>
        <taxon>Cephalopoda</taxon>
        <taxon>Coleoidea</taxon>
        <taxon>Octopodiformes</taxon>
        <taxon>Octopoda</taxon>
        <taxon>Incirrata</taxon>
        <taxon>Octopodidae</taxon>
        <taxon>Octopus</taxon>
    </lineage>
</organism>
<evidence type="ECO:0000256" key="5">
    <source>
        <dbReference type="ARBA" id="ARBA00022483"/>
    </source>
</evidence>
<keyword evidence="5" id="KW-0268">Exocytosis</keyword>
<reference evidence="14" key="1">
    <citation type="submission" date="2015-07" db="EMBL/GenBank/DDBJ databases">
        <title>MeaNS - Measles Nucleotide Surveillance Program.</title>
        <authorList>
            <person name="Tran T."/>
            <person name="Druce J."/>
        </authorList>
    </citation>
    <scope>NUCLEOTIDE SEQUENCE</scope>
    <source>
        <strain evidence="14">UCB-OBI-ISO-001</strain>
        <tissue evidence="14">Gonad</tissue>
    </source>
</reference>
<comment type="subcellular location">
    <subcellularLocation>
        <location evidence="1">Cytoplasm</location>
        <location evidence="1">Cytoskeleton</location>
        <location evidence="1">Cilium basal body</location>
    </subcellularLocation>
</comment>
<dbReference type="EMBL" id="KQ424459">
    <property type="protein sequence ID" value="KOF70977.1"/>
    <property type="molecule type" value="Genomic_DNA"/>
</dbReference>
<evidence type="ECO:0000256" key="12">
    <source>
        <dbReference type="ARBA" id="ARBA00023273"/>
    </source>
</evidence>
<dbReference type="InterPro" id="IPR039677">
    <property type="entry name" value="RSG1"/>
</dbReference>